<keyword evidence="2 6" id="KW-0479">Metal-binding</keyword>
<name>A0A2Z6LKC4_TRISU</name>
<evidence type="ECO:0000256" key="2">
    <source>
        <dbReference type="ARBA" id="ARBA00022723"/>
    </source>
</evidence>
<comment type="subcellular location">
    <subcellularLocation>
        <location evidence="6">Nucleus</location>
    </subcellularLocation>
</comment>
<protein>
    <recommendedName>
        <fullName evidence="6">Protein FAR1-RELATED SEQUENCE</fullName>
    </recommendedName>
</protein>
<dbReference type="GO" id="GO:0006355">
    <property type="term" value="P:regulation of DNA-templated transcription"/>
    <property type="evidence" value="ECO:0007669"/>
    <property type="project" value="UniProtKB-UniRule"/>
</dbReference>
<reference evidence="10" key="1">
    <citation type="journal article" date="2017" name="Front. Plant Sci.">
        <title>Climate Clever Clovers: New Paradigm to Reduce the Environmental Footprint of Ruminants by Breeding Low Methanogenic Forages Utilizing Haplotype Variation.</title>
        <authorList>
            <person name="Kaur P."/>
            <person name="Appels R."/>
            <person name="Bayer P.E."/>
            <person name="Keeble-Gagnere G."/>
            <person name="Wang J."/>
            <person name="Hirakawa H."/>
            <person name="Shirasawa K."/>
            <person name="Vercoe P."/>
            <person name="Stefanova K."/>
            <person name="Durmic Z."/>
            <person name="Nichols P."/>
            <person name="Revell C."/>
            <person name="Isobe S.N."/>
            <person name="Edwards D."/>
            <person name="Erskine W."/>
        </authorList>
    </citation>
    <scope>NUCLEOTIDE SEQUENCE [LARGE SCALE GENOMIC DNA]</scope>
    <source>
        <strain evidence="10">cv. Daliak</strain>
    </source>
</reference>
<dbReference type="GO" id="GO:0005634">
    <property type="term" value="C:nucleus"/>
    <property type="evidence" value="ECO:0007669"/>
    <property type="project" value="UniProtKB-SubCell"/>
</dbReference>
<dbReference type="PROSITE" id="PS50966">
    <property type="entry name" value="ZF_SWIM"/>
    <property type="match status" value="1"/>
</dbReference>
<dbReference type="InterPro" id="IPR006564">
    <property type="entry name" value="Znf_PMZ"/>
</dbReference>
<dbReference type="InterPro" id="IPR007527">
    <property type="entry name" value="Znf_SWIM"/>
</dbReference>
<feature type="domain" description="SWIM-type" evidence="8">
    <location>
        <begin position="1"/>
        <end position="28"/>
    </location>
</feature>
<feature type="coiled-coil region" evidence="7">
    <location>
        <begin position="133"/>
        <end position="185"/>
    </location>
</feature>
<evidence type="ECO:0000256" key="4">
    <source>
        <dbReference type="ARBA" id="ARBA00022833"/>
    </source>
</evidence>
<evidence type="ECO:0000256" key="5">
    <source>
        <dbReference type="PROSITE-ProRule" id="PRU00325"/>
    </source>
</evidence>
<dbReference type="GO" id="GO:0008270">
    <property type="term" value="F:zinc ion binding"/>
    <property type="evidence" value="ECO:0007669"/>
    <property type="project" value="UniProtKB-UniRule"/>
</dbReference>
<dbReference type="EMBL" id="DF973174">
    <property type="protein sequence ID" value="GAU17615.1"/>
    <property type="molecule type" value="Genomic_DNA"/>
</dbReference>
<proteinExistence type="inferred from homology"/>
<keyword evidence="6" id="KW-0539">Nucleus</keyword>
<keyword evidence="4 6" id="KW-0862">Zinc</keyword>
<dbReference type="Pfam" id="PF04434">
    <property type="entry name" value="SWIM"/>
    <property type="match status" value="1"/>
</dbReference>
<evidence type="ECO:0000256" key="3">
    <source>
        <dbReference type="ARBA" id="ARBA00022771"/>
    </source>
</evidence>
<evidence type="ECO:0000256" key="6">
    <source>
        <dbReference type="RuleBase" id="RU367018"/>
    </source>
</evidence>
<sequence>MKASCSCQMFEYSGIICRHILAVFRAKNVLTLPSQYVLKRWTRNAKTGVLLDEHASALPSSSHESTTVRYNNLRQEAIKYVEEGAKSIQTYHVAMKALQEASKKVCTVKPTTANGGRSELLTGNEDVSSHQSVAEKQKKIRELTAELETTNQRCNVYRANLLAVLRDMEEQKLKLSVKVQNARLSLKE</sequence>
<dbReference type="Proteomes" id="UP000242715">
    <property type="component" value="Unassembled WGS sequence"/>
</dbReference>
<dbReference type="InterPro" id="IPR031052">
    <property type="entry name" value="FHY3/FAR1"/>
</dbReference>
<dbReference type="SMART" id="SM00575">
    <property type="entry name" value="ZnF_PMZ"/>
    <property type="match status" value="1"/>
</dbReference>
<evidence type="ECO:0000313" key="9">
    <source>
        <dbReference type="EMBL" id="GAU17615.1"/>
    </source>
</evidence>
<evidence type="ECO:0000313" key="10">
    <source>
        <dbReference type="Proteomes" id="UP000242715"/>
    </source>
</evidence>
<keyword evidence="7" id="KW-0175">Coiled coil</keyword>
<accession>A0A2Z6LKC4</accession>
<evidence type="ECO:0000259" key="8">
    <source>
        <dbReference type="PROSITE" id="PS50966"/>
    </source>
</evidence>
<dbReference type="PANTHER" id="PTHR31669:SF240">
    <property type="entry name" value="PROTEIN FAR1-RELATED SEQUENCE 9"/>
    <property type="match status" value="1"/>
</dbReference>
<gene>
    <name evidence="9" type="ORF">TSUD_254900</name>
</gene>
<dbReference type="AlphaFoldDB" id="A0A2Z6LKC4"/>
<comment type="function">
    <text evidence="6">Putative transcription activator involved in regulating light control of development.</text>
</comment>
<keyword evidence="3 5" id="KW-0863">Zinc-finger</keyword>
<dbReference type="PANTHER" id="PTHR31669">
    <property type="entry name" value="PROTEIN FAR1-RELATED SEQUENCE 10-RELATED"/>
    <property type="match status" value="1"/>
</dbReference>
<evidence type="ECO:0000256" key="7">
    <source>
        <dbReference type="SAM" id="Coils"/>
    </source>
</evidence>
<organism evidence="9 10">
    <name type="scientific">Trifolium subterraneum</name>
    <name type="common">Subterranean clover</name>
    <dbReference type="NCBI Taxonomy" id="3900"/>
    <lineage>
        <taxon>Eukaryota</taxon>
        <taxon>Viridiplantae</taxon>
        <taxon>Streptophyta</taxon>
        <taxon>Embryophyta</taxon>
        <taxon>Tracheophyta</taxon>
        <taxon>Spermatophyta</taxon>
        <taxon>Magnoliopsida</taxon>
        <taxon>eudicotyledons</taxon>
        <taxon>Gunneridae</taxon>
        <taxon>Pentapetalae</taxon>
        <taxon>rosids</taxon>
        <taxon>fabids</taxon>
        <taxon>Fabales</taxon>
        <taxon>Fabaceae</taxon>
        <taxon>Papilionoideae</taxon>
        <taxon>50 kb inversion clade</taxon>
        <taxon>NPAAA clade</taxon>
        <taxon>Hologalegina</taxon>
        <taxon>IRL clade</taxon>
        <taxon>Trifolieae</taxon>
        <taxon>Trifolium</taxon>
    </lineage>
</organism>
<comment type="similarity">
    <text evidence="1 6">Belongs to the FHY3/FAR1 family.</text>
</comment>
<dbReference type="OrthoDB" id="1927586at2759"/>
<evidence type="ECO:0000256" key="1">
    <source>
        <dbReference type="ARBA" id="ARBA00005889"/>
    </source>
</evidence>
<keyword evidence="10" id="KW-1185">Reference proteome</keyword>